<name>A0ABD5P9U4_9EURY</name>
<dbReference type="EMBL" id="JBHSDS010000003">
    <property type="protein sequence ID" value="MFC4357662.1"/>
    <property type="molecule type" value="Genomic_DNA"/>
</dbReference>
<proteinExistence type="predicted"/>
<dbReference type="Pfam" id="PF24035">
    <property type="entry name" value="DUF7344"/>
    <property type="match status" value="1"/>
</dbReference>
<evidence type="ECO:0000256" key="2">
    <source>
        <dbReference type="SAM" id="Phobius"/>
    </source>
</evidence>
<comment type="caution">
    <text evidence="4">The sequence shown here is derived from an EMBL/GenBank/DDBJ whole genome shotgun (WGS) entry which is preliminary data.</text>
</comment>
<dbReference type="InterPro" id="IPR055768">
    <property type="entry name" value="DUF7344"/>
</dbReference>
<sequence>MSWVGTDVTDGESTGETDADRASESQSEIEESAELGKDDLFHVLQNQRRRRVLNFLRTTDGQVDMRDIAEQVAAWENGKEVAEISSDERQRTYIALYQSHLPKLDEMGIVEYDQSRGVVERTSLADSFDPYLDIDVAVGEDGDTEETPLEAETAPAADGTAYYGAATVVGLALTGATWAGFAPAALTGSLAIVVTAMFAVVTLGLVARNRQ</sequence>
<dbReference type="AlphaFoldDB" id="A0ABD5P9U4"/>
<keyword evidence="5" id="KW-1185">Reference proteome</keyword>
<organism evidence="4 5">
    <name type="scientific">Halobium salinum</name>
    <dbReference type="NCBI Taxonomy" id="1364940"/>
    <lineage>
        <taxon>Archaea</taxon>
        <taxon>Methanobacteriati</taxon>
        <taxon>Methanobacteriota</taxon>
        <taxon>Stenosarchaea group</taxon>
        <taxon>Halobacteria</taxon>
        <taxon>Halobacteriales</taxon>
        <taxon>Haloferacaceae</taxon>
        <taxon>Halobium</taxon>
    </lineage>
</organism>
<dbReference type="InterPro" id="IPR036388">
    <property type="entry name" value="WH-like_DNA-bd_sf"/>
</dbReference>
<dbReference type="Gene3D" id="1.10.10.10">
    <property type="entry name" value="Winged helix-like DNA-binding domain superfamily/Winged helix DNA-binding domain"/>
    <property type="match status" value="1"/>
</dbReference>
<evidence type="ECO:0000313" key="4">
    <source>
        <dbReference type="EMBL" id="MFC4357662.1"/>
    </source>
</evidence>
<evidence type="ECO:0000313" key="5">
    <source>
        <dbReference type="Proteomes" id="UP001595921"/>
    </source>
</evidence>
<keyword evidence="2" id="KW-1133">Transmembrane helix</keyword>
<feature type="transmembrane region" description="Helical" evidence="2">
    <location>
        <begin position="161"/>
        <end position="181"/>
    </location>
</feature>
<protein>
    <recommendedName>
        <fullName evidence="3">DUF7344 domain-containing protein</fullName>
    </recommendedName>
</protein>
<feature type="domain" description="DUF7344" evidence="3">
    <location>
        <begin position="41"/>
        <end position="120"/>
    </location>
</feature>
<keyword evidence="2" id="KW-0812">Transmembrane</keyword>
<reference evidence="4 5" key="1">
    <citation type="journal article" date="2019" name="Int. J. Syst. Evol. Microbiol.">
        <title>The Global Catalogue of Microorganisms (GCM) 10K type strain sequencing project: providing services to taxonomists for standard genome sequencing and annotation.</title>
        <authorList>
            <consortium name="The Broad Institute Genomics Platform"/>
            <consortium name="The Broad Institute Genome Sequencing Center for Infectious Disease"/>
            <person name="Wu L."/>
            <person name="Ma J."/>
        </authorList>
    </citation>
    <scope>NUCLEOTIDE SEQUENCE [LARGE SCALE GENOMIC DNA]</scope>
    <source>
        <strain evidence="4 5">CGMCC 1.12553</strain>
    </source>
</reference>
<gene>
    <name evidence="4" type="ORF">ACFO0N_06830</name>
</gene>
<feature type="transmembrane region" description="Helical" evidence="2">
    <location>
        <begin position="187"/>
        <end position="207"/>
    </location>
</feature>
<keyword evidence="2" id="KW-0472">Membrane</keyword>
<evidence type="ECO:0000256" key="1">
    <source>
        <dbReference type="SAM" id="MobiDB-lite"/>
    </source>
</evidence>
<dbReference type="RefSeq" id="WP_267622031.1">
    <property type="nucleotide sequence ID" value="NZ_JAODIW010000006.1"/>
</dbReference>
<evidence type="ECO:0000259" key="3">
    <source>
        <dbReference type="Pfam" id="PF24035"/>
    </source>
</evidence>
<dbReference type="Proteomes" id="UP001595921">
    <property type="component" value="Unassembled WGS sequence"/>
</dbReference>
<accession>A0ABD5P9U4</accession>
<feature type="region of interest" description="Disordered" evidence="1">
    <location>
        <begin position="1"/>
        <end position="32"/>
    </location>
</feature>